<dbReference type="InterPro" id="IPR027275">
    <property type="entry name" value="PRC-brl_dom"/>
</dbReference>
<evidence type="ECO:0000256" key="1">
    <source>
        <dbReference type="SAM" id="MobiDB-lite"/>
    </source>
</evidence>
<sequence length="82" mass="8307">MHCTSATYRPYVGEHHDRFDPQGSAWGTGGADIPGTGTGAGPGPDLMAAASLDDTQVISSDGEGVGKISDIMLDVRSGRSSG</sequence>
<dbReference type="EMBL" id="CADIKB010000062">
    <property type="protein sequence ID" value="CAB3739750.1"/>
    <property type="molecule type" value="Genomic_DNA"/>
</dbReference>
<dbReference type="SUPFAM" id="SSF50346">
    <property type="entry name" value="PRC-barrel domain"/>
    <property type="match status" value="1"/>
</dbReference>
<proteinExistence type="predicted"/>
<feature type="compositionally biased region" description="Gly residues" evidence="1">
    <location>
        <begin position="26"/>
        <end position="42"/>
    </location>
</feature>
<name>A0A6J5CKM5_9BURK</name>
<evidence type="ECO:0000313" key="4">
    <source>
        <dbReference type="Proteomes" id="UP000494249"/>
    </source>
</evidence>
<dbReference type="Proteomes" id="UP000494249">
    <property type="component" value="Unassembled WGS sequence"/>
</dbReference>
<evidence type="ECO:0000259" key="2">
    <source>
        <dbReference type="Pfam" id="PF05239"/>
    </source>
</evidence>
<reference evidence="3 4" key="1">
    <citation type="submission" date="2020-04" db="EMBL/GenBank/DDBJ databases">
        <authorList>
            <person name="De Canck E."/>
        </authorList>
    </citation>
    <scope>NUCLEOTIDE SEQUENCE [LARGE SCALE GENOMIC DNA]</scope>
    <source>
        <strain evidence="3 4">LMG 22037</strain>
    </source>
</reference>
<feature type="region of interest" description="Disordered" evidence="1">
    <location>
        <begin position="1"/>
        <end position="47"/>
    </location>
</feature>
<dbReference type="Pfam" id="PF05239">
    <property type="entry name" value="PRC"/>
    <property type="match status" value="1"/>
</dbReference>
<feature type="domain" description="PRC-barrel" evidence="2">
    <location>
        <begin position="45"/>
        <end position="79"/>
    </location>
</feature>
<accession>A0A6J5CKM5</accession>
<dbReference type="InterPro" id="IPR011033">
    <property type="entry name" value="PRC_barrel-like_sf"/>
</dbReference>
<organism evidence="3 4">
    <name type="scientific">Paraburkholderia phenoliruptrix</name>
    <dbReference type="NCBI Taxonomy" id="252970"/>
    <lineage>
        <taxon>Bacteria</taxon>
        <taxon>Pseudomonadati</taxon>
        <taxon>Pseudomonadota</taxon>
        <taxon>Betaproteobacteria</taxon>
        <taxon>Burkholderiales</taxon>
        <taxon>Burkholderiaceae</taxon>
        <taxon>Paraburkholderia</taxon>
    </lineage>
</organism>
<protein>
    <recommendedName>
        <fullName evidence="2">PRC-barrel domain-containing protein</fullName>
    </recommendedName>
</protein>
<evidence type="ECO:0000313" key="3">
    <source>
        <dbReference type="EMBL" id="CAB3739750.1"/>
    </source>
</evidence>
<gene>
    <name evidence="3" type="ORF">LMG22037_06325</name>
</gene>
<dbReference type="AlphaFoldDB" id="A0A6J5CKM5"/>
<dbReference type="Gene3D" id="2.30.30.240">
    <property type="entry name" value="PRC-barrel domain"/>
    <property type="match status" value="1"/>
</dbReference>